<gene>
    <name evidence="5" type="primary">hrcA</name>
    <name evidence="8" type="ORF">A2V91_05045</name>
</gene>
<dbReference type="PANTHER" id="PTHR34824">
    <property type="entry name" value="HEAT-INDUCIBLE TRANSCRIPTION REPRESSOR HRCA"/>
    <property type="match status" value="1"/>
</dbReference>
<evidence type="ECO:0000256" key="2">
    <source>
        <dbReference type="ARBA" id="ARBA00023015"/>
    </source>
</evidence>
<evidence type="ECO:0000313" key="9">
    <source>
        <dbReference type="Proteomes" id="UP000179334"/>
    </source>
</evidence>
<sequence>MSPTLGTRAEILLKTLIERYIADGQPVGSRTLARQTGLDLSPATVRNIMADLEDMGLVHSPHTSAGRVPTDRGYRVFVDTLLKVRSIDLSEVRKLRQEFEAGQDPQHLLESASHLLSEVSRLAGLVMVPRREEHTALRQIDFVSLTDQRILVILVTQDGLVHNRIINVDRDYAASDLEQAANYFNQTYAGQGLAEVRRALLHDIEATSDTLQRTMQLAMRMARQALTEESKGDDLVVSGESHLMEFPELMDVRKLRPLFDAFTTKRDLLHLLDQSLRAGGIKIFIGAEAGYEALRECSVVTAPYSIDGIIVGTLGVIGPTRMAYEQVIPIVDITAKILSAALSGSGSSRLETSGH</sequence>
<evidence type="ECO:0000259" key="7">
    <source>
        <dbReference type="Pfam" id="PF03444"/>
    </source>
</evidence>
<evidence type="ECO:0000256" key="1">
    <source>
        <dbReference type="ARBA" id="ARBA00022491"/>
    </source>
</evidence>
<dbReference type="Pfam" id="PF01628">
    <property type="entry name" value="HrcA"/>
    <property type="match status" value="1"/>
</dbReference>
<comment type="function">
    <text evidence="5">Negative regulator of class I heat shock genes (grpE-dnaK-dnaJ and groELS operons). Prevents heat-shock induction of these operons.</text>
</comment>
<comment type="caution">
    <text evidence="8">The sequence shown here is derived from an EMBL/GenBank/DDBJ whole genome shotgun (WGS) entry which is preliminary data.</text>
</comment>
<keyword evidence="1 5" id="KW-0678">Repressor</keyword>
<dbReference type="PIRSF" id="PIRSF005485">
    <property type="entry name" value="HrcA"/>
    <property type="match status" value="1"/>
</dbReference>
<dbReference type="GO" id="GO:0003677">
    <property type="term" value="F:DNA binding"/>
    <property type="evidence" value="ECO:0007669"/>
    <property type="project" value="InterPro"/>
</dbReference>
<dbReference type="GO" id="GO:0045892">
    <property type="term" value="P:negative regulation of DNA-templated transcription"/>
    <property type="evidence" value="ECO:0007669"/>
    <property type="project" value="UniProtKB-UniRule"/>
</dbReference>
<dbReference type="HAMAP" id="MF_00081">
    <property type="entry name" value="HrcA"/>
    <property type="match status" value="1"/>
</dbReference>
<dbReference type="InterPro" id="IPR036388">
    <property type="entry name" value="WH-like_DNA-bd_sf"/>
</dbReference>
<dbReference type="SUPFAM" id="SSF55781">
    <property type="entry name" value="GAF domain-like"/>
    <property type="match status" value="1"/>
</dbReference>
<dbReference type="Gene3D" id="1.10.10.10">
    <property type="entry name" value="Winged helix-like DNA-binding domain superfamily/Winged helix DNA-binding domain"/>
    <property type="match status" value="1"/>
</dbReference>
<evidence type="ECO:0000256" key="3">
    <source>
        <dbReference type="ARBA" id="ARBA00023016"/>
    </source>
</evidence>
<organism evidence="8 9">
    <name type="scientific">Candidatus Muproteobacteria bacterium RBG_16_64_10</name>
    <dbReference type="NCBI Taxonomy" id="1817757"/>
    <lineage>
        <taxon>Bacteria</taxon>
        <taxon>Pseudomonadati</taxon>
        <taxon>Pseudomonadota</taxon>
        <taxon>Candidatus Muproteobacteria</taxon>
    </lineage>
</organism>
<dbReference type="Gene3D" id="3.30.450.40">
    <property type="match status" value="1"/>
</dbReference>
<dbReference type="InterPro" id="IPR029016">
    <property type="entry name" value="GAF-like_dom_sf"/>
</dbReference>
<name>A0A1F6T734_9PROT</name>
<evidence type="ECO:0000259" key="6">
    <source>
        <dbReference type="Pfam" id="PF01628"/>
    </source>
</evidence>
<protein>
    <recommendedName>
        <fullName evidence="5">Heat-inducible transcription repressor HrcA</fullName>
    </recommendedName>
</protein>
<feature type="domain" description="Winged helix-turn-helix transcription repressor HrcA DNA-binding" evidence="7">
    <location>
        <begin position="12"/>
        <end position="76"/>
    </location>
</feature>
<proteinExistence type="inferred from homology"/>
<feature type="domain" description="Heat-inducible transcription repressor HrcA C-terminal" evidence="6">
    <location>
        <begin position="107"/>
        <end position="328"/>
    </location>
</feature>
<keyword evidence="3 5" id="KW-0346">Stress response</keyword>
<dbReference type="Proteomes" id="UP000179334">
    <property type="component" value="Unassembled WGS sequence"/>
</dbReference>
<dbReference type="SUPFAM" id="SSF46785">
    <property type="entry name" value="Winged helix' DNA-binding domain"/>
    <property type="match status" value="1"/>
</dbReference>
<keyword evidence="4 5" id="KW-0804">Transcription</keyword>
<dbReference type="InterPro" id="IPR002571">
    <property type="entry name" value="HrcA"/>
</dbReference>
<dbReference type="InterPro" id="IPR023120">
    <property type="entry name" value="WHTH_transcript_rep_HrcA_IDD"/>
</dbReference>
<evidence type="ECO:0000313" key="8">
    <source>
        <dbReference type="EMBL" id="OGI40947.1"/>
    </source>
</evidence>
<dbReference type="Pfam" id="PF03444">
    <property type="entry name" value="WHD_HrcA"/>
    <property type="match status" value="1"/>
</dbReference>
<dbReference type="InterPro" id="IPR021153">
    <property type="entry name" value="HrcA_C"/>
</dbReference>
<accession>A0A1F6T734</accession>
<dbReference type="EMBL" id="MFSR01000010">
    <property type="protein sequence ID" value="OGI40947.1"/>
    <property type="molecule type" value="Genomic_DNA"/>
</dbReference>
<evidence type="ECO:0000256" key="5">
    <source>
        <dbReference type="HAMAP-Rule" id="MF_00081"/>
    </source>
</evidence>
<dbReference type="AlphaFoldDB" id="A0A1F6T734"/>
<reference evidence="8 9" key="1">
    <citation type="journal article" date="2016" name="Nat. Commun.">
        <title>Thousands of microbial genomes shed light on interconnected biogeochemical processes in an aquifer system.</title>
        <authorList>
            <person name="Anantharaman K."/>
            <person name="Brown C.T."/>
            <person name="Hug L.A."/>
            <person name="Sharon I."/>
            <person name="Castelle C.J."/>
            <person name="Probst A.J."/>
            <person name="Thomas B.C."/>
            <person name="Singh A."/>
            <person name="Wilkins M.J."/>
            <person name="Karaoz U."/>
            <person name="Brodie E.L."/>
            <person name="Williams K.H."/>
            <person name="Hubbard S.S."/>
            <person name="Banfield J.F."/>
        </authorList>
    </citation>
    <scope>NUCLEOTIDE SEQUENCE [LARGE SCALE GENOMIC DNA]</scope>
</reference>
<dbReference type="InterPro" id="IPR005104">
    <property type="entry name" value="WHTH_HrcA_DNA-bd"/>
</dbReference>
<dbReference type="NCBIfam" id="TIGR00331">
    <property type="entry name" value="hrcA"/>
    <property type="match status" value="1"/>
</dbReference>
<dbReference type="InterPro" id="IPR036390">
    <property type="entry name" value="WH_DNA-bd_sf"/>
</dbReference>
<dbReference type="Gene3D" id="3.30.390.60">
    <property type="entry name" value="Heat-inducible transcription repressor hrca homolog, domain 3"/>
    <property type="match status" value="1"/>
</dbReference>
<keyword evidence="2 5" id="KW-0805">Transcription regulation</keyword>
<comment type="similarity">
    <text evidence="5">Belongs to the HrcA family.</text>
</comment>
<dbReference type="PANTHER" id="PTHR34824:SF1">
    <property type="entry name" value="HEAT-INDUCIBLE TRANSCRIPTION REPRESSOR HRCA"/>
    <property type="match status" value="1"/>
</dbReference>
<evidence type="ECO:0000256" key="4">
    <source>
        <dbReference type="ARBA" id="ARBA00023163"/>
    </source>
</evidence>